<dbReference type="RefSeq" id="WP_188524734.1">
    <property type="nucleotide sequence ID" value="NZ_BMDG01000012.1"/>
</dbReference>
<gene>
    <name evidence="3" type="ORF">GCM10007368_32090</name>
</gene>
<feature type="compositionally biased region" description="Gly residues" evidence="1">
    <location>
        <begin position="203"/>
        <end position="218"/>
    </location>
</feature>
<dbReference type="Gene3D" id="3.40.630.30">
    <property type="match status" value="1"/>
</dbReference>
<dbReference type="Proteomes" id="UP000632535">
    <property type="component" value="Unassembled WGS sequence"/>
</dbReference>
<comment type="caution">
    <text evidence="3">The sequence shown here is derived from an EMBL/GenBank/DDBJ whole genome shotgun (WGS) entry which is preliminary data.</text>
</comment>
<organism evidence="3 4">
    <name type="scientific">Isoptericola cucumis</name>
    <dbReference type="NCBI Taxonomy" id="1776856"/>
    <lineage>
        <taxon>Bacteria</taxon>
        <taxon>Bacillati</taxon>
        <taxon>Actinomycetota</taxon>
        <taxon>Actinomycetes</taxon>
        <taxon>Micrococcales</taxon>
        <taxon>Promicromonosporaceae</taxon>
        <taxon>Isoptericola</taxon>
    </lineage>
</organism>
<dbReference type="InterPro" id="IPR000182">
    <property type="entry name" value="GNAT_dom"/>
</dbReference>
<reference evidence="4" key="1">
    <citation type="journal article" date="2019" name="Int. J. Syst. Evol. Microbiol.">
        <title>The Global Catalogue of Microorganisms (GCM) 10K type strain sequencing project: providing services to taxonomists for standard genome sequencing and annotation.</title>
        <authorList>
            <consortium name="The Broad Institute Genomics Platform"/>
            <consortium name="The Broad Institute Genome Sequencing Center for Infectious Disease"/>
            <person name="Wu L."/>
            <person name="Ma J."/>
        </authorList>
    </citation>
    <scope>NUCLEOTIDE SEQUENCE [LARGE SCALE GENOMIC DNA]</scope>
    <source>
        <strain evidence="4">CCM 8653</strain>
    </source>
</reference>
<sequence>MPLLLPVTFAPFAAAEQPVLDVPAVGARLRPWSGDDAPAVRAVYADDAVRRWHARTFDSDEEARAMLEGWREGWSNGSESSWAVVDAASDALLGRVAVKLFDPHGVGALAYWTAPAARGRGVAPAAAQVATDWAFDAGFHRVELVHSSDNAASCRVAEKAGIPGEAVLRQSVRHADGWHDMHLHARTRGAPEPVDGPVSGPVRDGGGLAGRAVGGSPT</sequence>
<dbReference type="SUPFAM" id="SSF55729">
    <property type="entry name" value="Acyl-CoA N-acyltransferases (Nat)"/>
    <property type="match status" value="1"/>
</dbReference>
<evidence type="ECO:0000256" key="1">
    <source>
        <dbReference type="SAM" id="MobiDB-lite"/>
    </source>
</evidence>
<dbReference type="PANTHER" id="PTHR43441">
    <property type="entry name" value="RIBOSOMAL-PROTEIN-SERINE ACETYLTRANSFERASE"/>
    <property type="match status" value="1"/>
</dbReference>
<evidence type="ECO:0000259" key="2">
    <source>
        <dbReference type="PROSITE" id="PS51186"/>
    </source>
</evidence>
<evidence type="ECO:0000313" key="4">
    <source>
        <dbReference type="Proteomes" id="UP000632535"/>
    </source>
</evidence>
<accession>A0ABQ2BBE2</accession>
<dbReference type="PANTHER" id="PTHR43441:SF10">
    <property type="entry name" value="ACETYLTRANSFERASE"/>
    <property type="match status" value="1"/>
</dbReference>
<dbReference type="PROSITE" id="PS51186">
    <property type="entry name" value="GNAT"/>
    <property type="match status" value="1"/>
</dbReference>
<evidence type="ECO:0000313" key="3">
    <source>
        <dbReference type="EMBL" id="GGI10611.1"/>
    </source>
</evidence>
<protein>
    <submittedName>
        <fullName evidence="3">Acetyltransferase</fullName>
    </submittedName>
</protein>
<dbReference type="Pfam" id="PF13302">
    <property type="entry name" value="Acetyltransf_3"/>
    <property type="match status" value="1"/>
</dbReference>
<dbReference type="InterPro" id="IPR051908">
    <property type="entry name" value="Ribosomal_N-acetyltransferase"/>
</dbReference>
<feature type="domain" description="N-acetyltransferase" evidence="2">
    <location>
        <begin position="27"/>
        <end position="184"/>
    </location>
</feature>
<feature type="region of interest" description="Disordered" evidence="1">
    <location>
        <begin position="187"/>
        <end position="218"/>
    </location>
</feature>
<proteinExistence type="predicted"/>
<name>A0ABQ2BBE2_9MICO</name>
<dbReference type="InterPro" id="IPR016181">
    <property type="entry name" value="Acyl_CoA_acyltransferase"/>
</dbReference>
<keyword evidence="4" id="KW-1185">Reference proteome</keyword>
<dbReference type="EMBL" id="BMDG01000012">
    <property type="protein sequence ID" value="GGI10611.1"/>
    <property type="molecule type" value="Genomic_DNA"/>
</dbReference>